<accession>A0A3G1KTX9</accession>
<gene>
    <name evidence="1" type="ORF">DCMF_13415</name>
</gene>
<dbReference type="OrthoDB" id="531614at2"/>
<name>A0A3G1KTX9_FORW1</name>
<protein>
    <submittedName>
        <fullName evidence="1">Uncharacterized protein</fullName>
    </submittedName>
</protein>
<evidence type="ECO:0000313" key="1">
    <source>
        <dbReference type="EMBL" id="ATW25625.1"/>
    </source>
</evidence>
<organism evidence="1 2">
    <name type="scientific">Formimonas warabiya</name>
    <dbReference type="NCBI Taxonomy" id="1761012"/>
    <lineage>
        <taxon>Bacteria</taxon>
        <taxon>Bacillati</taxon>
        <taxon>Bacillota</taxon>
        <taxon>Clostridia</taxon>
        <taxon>Eubacteriales</taxon>
        <taxon>Peptococcaceae</taxon>
        <taxon>Candidatus Formimonas</taxon>
    </lineage>
</organism>
<evidence type="ECO:0000313" key="2">
    <source>
        <dbReference type="Proteomes" id="UP000323521"/>
    </source>
</evidence>
<reference evidence="1 2" key="1">
    <citation type="submission" date="2016-10" db="EMBL/GenBank/DDBJ databases">
        <title>Complete Genome Sequence of Peptococcaceae strain DCMF.</title>
        <authorList>
            <person name="Edwards R.J."/>
            <person name="Holland S.I."/>
            <person name="Deshpande N.P."/>
            <person name="Wong Y.K."/>
            <person name="Ertan H."/>
            <person name="Manefield M."/>
            <person name="Russell T.L."/>
            <person name="Lee M.J."/>
        </authorList>
    </citation>
    <scope>NUCLEOTIDE SEQUENCE [LARGE SCALE GENOMIC DNA]</scope>
    <source>
        <strain evidence="1 2">DCMF</strain>
    </source>
</reference>
<keyword evidence="2" id="KW-1185">Reference proteome</keyword>
<dbReference type="RefSeq" id="WP_148134882.1">
    <property type="nucleotide sequence ID" value="NZ_CP017634.1"/>
</dbReference>
<proteinExistence type="predicted"/>
<dbReference type="EMBL" id="CP017634">
    <property type="protein sequence ID" value="ATW25625.1"/>
    <property type="molecule type" value="Genomic_DNA"/>
</dbReference>
<sequence length="153" mass="17666">MGSYKFIDETLKEKYSHLDLSKNPWRELIKAGTGYKKGWHDLVIQLMQEIEIAYDNYNEPIENLKIHGIKEKYGGLQVDIGDSENENLNTVIYGLVDQYEENSYSVCVECGSMFAELCKNDRGCLQALCPKCAEKLEYQPESKTLFVYMTIQK</sequence>
<dbReference type="Proteomes" id="UP000323521">
    <property type="component" value="Chromosome"/>
</dbReference>
<dbReference type="KEGG" id="fwa:DCMF_13415"/>
<dbReference type="AlphaFoldDB" id="A0A3G1KTX9"/>